<evidence type="ECO:0000313" key="3">
    <source>
        <dbReference type="Proteomes" id="UP000202259"/>
    </source>
</evidence>
<keyword evidence="3" id="KW-1185">Reference proteome</keyword>
<keyword evidence="1" id="KW-0812">Transmembrane</keyword>
<name>A0A222GEJ0_9GAMM</name>
<feature type="transmembrane region" description="Helical" evidence="1">
    <location>
        <begin position="23"/>
        <end position="43"/>
    </location>
</feature>
<accession>A0A222GEJ0</accession>
<reference evidence="2 3" key="1">
    <citation type="submission" date="2017-08" db="EMBL/GenBank/DDBJ databases">
        <title>Complete genome of Colwellia sp. NB097-1, a psychrophile bacterium ioslated from Bering Sea.</title>
        <authorList>
            <person name="Chen X."/>
        </authorList>
    </citation>
    <scope>NUCLEOTIDE SEQUENCE [LARGE SCALE GENOMIC DNA]</scope>
    <source>
        <strain evidence="2 3">NB097-1</strain>
    </source>
</reference>
<dbReference type="EMBL" id="CP020465">
    <property type="protein sequence ID" value="ASP49784.1"/>
    <property type="molecule type" value="Genomic_DNA"/>
</dbReference>
<evidence type="ECO:0000313" key="2">
    <source>
        <dbReference type="EMBL" id="ASP49784.1"/>
    </source>
</evidence>
<organism evidence="2 3">
    <name type="scientific">Cognaticolwellia beringensis</name>
    <dbReference type="NCBI Taxonomy" id="1967665"/>
    <lineage>
        <taxon>Bacteria</taxon>
        <taxon>Pseudomonadati</taxon>
        <taxon>Pseudomonadota</taxon>
        <taxon>Gammaproteobacteria</taxon>
        <taxon>Alteromonadales</taxon>
        <taxon>Colwelliaceae</taxon>
        <taxon>Cognaticolwellia</taxon>
    </lineage>
</organism>
<dbReference type="OrthoDB" id="8780622at2"/>
<keyword evidence="1" id="KW-1133">Transmembrane helix</keyword>
<protein>
    <submittedName>
        <fullName evidence="2">Uncharacterized protein</fullName>
    </submittedName>
</protein>
<gene>
    <name evidence="2" type="ORF">B5D82_19605</name>
</gene>
<evidence type="ECO:0000256" key="1">
    <source>
        <dbReference type="SAM" id="Phobius"/>
    </source>
</evidence>
<dbReference type="Proteomes" id="UP000202259">
    <property type="component" value="Chromosome"/>
</dbReference>
<keyword evidence="1" id="KW-0472">Membrane</keyword>
<dbReference type="AlphaFoldDB" id="A0A222GEJ0"/>
<feature type="transmembrane region" description="Helical" evidence="1">
    <location>
        <begin position="49"/>
        <end position="67"/>
    </location>
</feature>
<dbReference type="KEGG" id="cber:B5D82_19605"/>
<sequence>MDMTQKEVAVIKAAIKSRNKSKFIQPVLFTVMVGALLAMLFGALSGDKFTYLAFLIVFLTIMSPQLGGSPKYGELVDILERQLPQKATMEDVLSEELKKT</sequence>
<proteinExistence type="predicted"/>
<dbReference type="RefSeq" id="WP_081154169.1">
    <property type="nucleotide sequence ID" value="NZ_CP020465.1"/>
</dbReference>